<dbReference type="AlphaFoldDB" id="A0A2I0W5Y9"/>
<protein>
    <submittedName>
        <fullName evidence="1">Uncharacterized protein</fullName>
    </submittedName>
</protein>
<evidence type="ECO:0000313" key="2">
    <source>
        <dbReference type="Proteomes" id="UP000233837"/>
    </source>
</evidence>
<keyword evidence="2" id="KW-1185">Reference proteome</keyword>
<proteinExistence type="predicted"/>
<reference evidence="1 2" key="2">
    <citation type="journal article" date="2017" name="Nature">
        <title>The Apostasia genome and the evolution of orchids.</title>
        <authorList>
            <person name="Zhang G.Q."/>
            <person name="Liu K.W."/>
            <person name="Li Z."/>
            <person name="Lohaus R."/>
            <person name="Hsiao Y.Y."/>
            <person name="Niu S.C."/>
            <person name="Wang J.Y."/>
            <person name="Lin Y.C."/>
            <person name="Xu Q."/>
            <person name="Chen L.J."/>
            <person name="Yoshida K."/>
            <person name="Fujiwara S."/>
            <person name="Wang Z.W."/>
            <person name="Zhang Y.Q."/>
            <person name="Mitsuda N."/>
            <person name="Wang M."/>
            <person name="Liu G.H."/>
            <person name="Pecoraro L."/>
            <person name="Huang H.X."/>
            <person name="Xiao X.J."/>
            <person name="Lin M."/>
            <person name="Wu X.Y."/>
            <person name="Wu W.L."/>
            <person name="Chen Y.Y."/>
            <person name="Chang S.B."/>
            <person name="Sakamoto S."/>
            <person name="Ohme-Takagi M."/>
            <person name="Yagi M."/>
            <person name="Zeng S.J."/>
            <person name="Shen C.Y."/>
            <person name="Yeh C.M."/>
            <person name="Luo Y.B."/>
            <person name="Tsai W.C."/>
            <person name="Van de Peer Y."/>
            <person name="Liu Z.J."/>
        </authorList>
    </citation>
    <scope>NUCLEOTIDE SEQUENCE [LARGE SCALE GENOMIC DNA]</scope>
    <source>
        <tissue evidence="1">The whole plant</tissue>
    </source>
</reference>
<evidence type="ECO:0000313" key="1">
    <source>
        <dbReference type="EMBL" id="PKU71060.1"/>
    </source>
</evidence>
<dbReference type="Proteomes" id="UP000233837">
    <property type="component" value="Unassembled WGS sequence"/>
</dbReference>
<reference evidence="1 2" key="1">
    <citation type="journal article" date="2016" name="Sci. Rep.">
        <title>The Dendrobium catenatum Lindl. genome sequence provides insights into polysaccharide synthase, floral development and adaptive evolution.</title>
        <authorList>
            <person name="Zhang G.Q."/>
            <person name="Xu Q."/>
            <person name="Bian C."/>
            <person name="Tsai W.C."/>
            <person name="Yeh C.M."/>
            <person name="Liu K.W."/>
            <person name="Yoshida K."/>
            <person name="Zhang L.S."/>
            <person name="Chang S.B."/>
            <person name="Chen F."/>
            <person name="Shi Y."/>
            <person name="Su Y.Y."/>
            <person name="Zhang Y.Q."/>
            <person name="Chen L.J."/>
            <person name="Yin Y."/>
            <person name="Lin M."/>
            <person name="Huang H."/>
            <person name="Deng H."/>
            <person name="Wang Z.W."/>
            <person name="Zhu S.L."/>
            <person name="Zhao X."/>
            <person name="Deng C."/>
            <person name="Niu S.C."/>
            <person name="Huang J."/>
            <person name="Wang M."/>
            <person name="Liu G.H."/>
            <person name="Yang H.J."/>
            <person name="Xiao X.J."/>
            <person name="Hsiao Y.Y."/>
            <person name="Wu W.L."/>
            <person name="Chen Y.Y."/>
            <person name="Mitsuda N."/>
            <person name="Ohme-Takagi M."/>
            <person name="Luo Y.B."/>
            <person name="Van de Peer Y."/>
            <person name="Liu Z.J."/>
        </authorList>
    </citation>
    <scope>NUCLEOTIDE SEQUENCE [LARGE SCALE GENOMIC DNA]</scope>
    <source>
        <tissue evidence="1">The whole plant</tissue>
    </source>
</reference>
<accession>A0A2I0W5Y9</accession>
<organism evidence="1 2">
    <name type="scientific">Dendrobium catenatum</name>
    <dbReference type="NCBI Taxonomy" id="906689"/>
    <lineage>
        <taxon>Eukaryota</taxon>
        <taxon>Viridiplantae</taxon>
        <taxon>Streptophyta</taxon>
        <taxon>Embryophyta</taxon>
        <taxon>Tracheophyta</taxon>
        <taxon>Spermatophyta</taxon>
        <taxon>Magnoliopsida</taxon>
        <taxon>Liliopsida</taxon>
        <taxon>Asparagales</taxon>
        <taxon>Orchidaceae</taxon>
        <taxon>Epidendroideae</taxon>
        <taxon>Malaxideae</taxon>
        <taxon>Dendrobiinae</taxon>
        <taxon>Dendrobium</taxon>
    </lineage>
</organism>
<gene>
    <name evidence="1" type="ORF">MA16_Dca017049</name>
</gene>
<dbReference type="EMBL" id="KZ502895">
    <property type="protein sequence ID" value="PKU71060.1"/>
    <property type="molecule type" value="Genomic_DNA"/>
</dbReference>
<name>A0A2I0W5Y9_9ASPA</name>
<sequence length="239" mass="25549">MDTVLTDSSLPLVLDEVVLREGAEVDCITVNDDLNLSAIPTNLETHITFVESVPVTLVQCILNDPESALVENGVKCVGGVLSEAVSGVLSPNATPFVHNALTSVSNVIKAAIATENFNTLADDADDNSIVVMEPDMGEAEPHLLDVSEKCGPIVNRLVEVPVNLINSQSMANCLGDCSGLEIRNQINWLVGESDGDSESEFSDVGVDSDPDNDFSVVCAKPIVNAQTRGKFWGRGRRRR</sequence>